<keyword evidence="3" id="KW-1185">Reference proteome</keyword>
<dbReference type="Proteomes" id="UP001497516">
    <property type="component" value="Chromosome 9"/>
</dbReference>
<evidence type="ECO:0000259" key="1">
    <source>
        <dbReference type="Pfam" id="PF24626"/>
    </source>
</evidence>
<dbReference type="PANTHER" id="PTHR46148">
    <property type="entry name" value="CHROMO DOMAIN-CONTAINING PROTEIN"/>
    <property type="match status" value="1"/>
</dbReference>
<organism evidence="2 3">
    <name type="scientific">Linum trigynum</name>
    <dbReference type="NCBI Taxonomy" id="586398"/>
    <lineage>
        <taxon>Eukaryota</taxon>
        <taxon>Viridiplantae</taxon>
        <taxon>Streptophyta</taxon>
        <taxon>Embryophyta</taxon>
        <taxon>Tracheophyta</taxon>
        <taxon>Spermatophyta</taxon>
        <taxon>Magnoliopsida</taxon>
        <taxon>eudicotyledons</taxon>
        <taxon>Gunneridae</taxon>
        <taxon>Pentapetalae</taxon>
        <taxon>rosids</taxon>
        <taxon>fabids</taxon>
        <taxon>Malpighiales</taxon>
        <taxon>Linaceae</taxon>
        <taxon>Linum</taxon>
    </lineage>
</organism>
<protein>
    <recommendedName>
        <fullName evidence="1">Tf2-1-like SH3-like domain-containing protein</fullName>
    </recommendedName>
</protein>
<dbReference type="AlphaFoldDB" id="A0AAV2GT79"/>
<evidence type="ECO:0000313" key="3">
    <source>
        <dbReference type="Proteomes" id="UP001497516"/>
    </source>
</evidence>
<dbReference type="Pfam" id="PF24626">
    <property type="entry name" value="SH3_Tf2-1"/>
    <property type="match status" value="1"/>
</dbReference>
<sequence>MGDSHRIERAFQVGDLVFLKVRPYRQTSVVSRANQKLAAKFFGPFPVEKKIGAIAYRFKLPIRSVIHPVFHVSLLKRARVNTDLQVQPNLPAVDDKGAMKLEPATILARRVVA</sequence>
<dbReference type="EMBL" id="OZ034822">
    <property type="protein sequence ID" value="CAL1412495.1"/>
    <property type="molecule type" value="Genomic_DNA"/>
</dbReference>
<reference evidence="2 3" key="1">
    <citation type="submission" date="2024-04" db="EMBL/GenBank/DDBJ databases">
        <authorList>
            <person name="Fracassetti M."/>
        </authorList>
    </citation>
    <scope>NUCLEOTIDE SEQUENCE [LARGE SCALE GENOMIC DNA]</scope>
</reference>
<evidence type="ECO:0000313" key="2">
    <source>
        <dbReference type="EMBL" id="CAL1412495.1"/>
    </source>
</evidence>
<feature type="domain" description="Tf2-1-like SH3-like" evidence="1">
    <location>
        <begin position="14"/>
        <end position="78"/>
    </location>
</feature>
<dbReference type="PANTHER" id="PTHR46148:SF52">
    <property type="entry name" value="OS04G0603800 PROTEIN"/>
    <property type="match status" value="1"/>
</dbReference>
<dbReference type="InterPro" id="IPR056924">
    <property type="entry name" value="SH3_Tf2-1"/>
</dbReference>
<accession>A0AAV2GT79</accession>
<proteinExistence type="predicted"/>
<name>A0AAV2GT79_9ROSI</name>
<gene>
    <name evidence="2" type="ORF">LTRI10_LOCUS51785</name>
</gene>